<evidence type="ECO:0000313" key="2">
    <source>
        <dbReference type="EMBL" id="TCD01216.1"/>
    </source>
</evidence>
<feature type="transmembrane region" description="Helical" evidence="1">
    <location>
        <begin position="44"/>
        <end position="65"/>
    </location>
</feature>
<dbReference type="PROSITE" id="PS51257">
    <property type="entry name" value="PROKAR_LIPOPROTEIN"/>
    <property type="match status" value="1"/>
</dbReference>
<protein>
    <submittedName>
        <fullName evidence="2">Uncharacterized protein</fullName>
    </submittedName>
</protein>
<keyword evidence="1" id="KW-0472">Membrane</keyword>
<sequence>MKQKILWIVASALSCVTWFIHIRYYSNDFSNLEKQIISLADSWAMWILIGACAFPLAFASALFLPKQLSYANRFNKVLPVIIIAIEIIFIYGLGSLAYGVRHGYSQ</sequence>
<dbReference type="Proteomes" id="UP000293347">
    <property type="component" value="Unassembled WGS sequence"/>
</dbReference>
<dbReference type="RefSeq" id="WP_131595908.1">
    <property type="nucleotide sequence ID" value="NZ_SJSL01000002.1"/>
</dbReference>
<feature type="transmembrane region" description="Helical" evidence="1">
    <location>
        <begin position="77"/>
        <end position="100"/>
    </location>
</feature>
<keyword evidence="1" id="KW-1133">Transmembrane helix</keyword>
<gene>
    <name evidence="2" type="ORF">EZ437_10685</name>
</gene>
<comment type="caution">
    <text evidence="2">The sequence shown here is derived from an EMBL/GenBank/DDBJ whole genome shotgun (WGS) entry which is preliminary data.</text>
</comment>
<name>A0A4R0NKU7_9SPHI</name>
<evidence type="ECO:0000256" key="1">
    <source>
        <dbReference type="SAM" id="Phobius"/>
    </source>
</evidence>
<keyword evidence="3" id="KW-1185">Reference proteome</keyword>
<keyword evidence="1" id="KW-0812">Transmembrane</keyword>
<dbReference type="EMBL" id="SJSL01000002">
    <property type="protein sequence ID" value="TCD01216.1"/>
    <property type="molecule type" value="Genomic_DNA"/>
</dbReference>
<organism evidence="2 3">
    <name type="scientific">Pedobacter psychroterrae</name>
    <dbReference type="NCBI Taxonomy" id="2530453"/>
    <lineage>
        <taxon>Bacteria</taxon>
        <taxon>Pseudomonadati</taxon>
        <taxon>Bacteroidota</taxon>
        <taxon>Sphingobacteriia</taxon>
        <taxon>Sphingobacteriales</taxon>
        <taxon>Sphingobacteriaceae</taxon>
        <taxon>Pedobacter</taxon>
    </lineage>
</organism>
<proteinExistence type="predicted"/>
<reference evidence="2 3" key="1">
    <citation type="submission" date="2019-02" db="EMBL/GenBank/DDBJ databases">
        <title>Pedobacter sp. RP-1-14 sp. nov., isolated from Arctic soil.</title>
        <authorList>
            <person name="Dahal R.H."/>
        </authorList>
    </citation>
    <scope>NUCLEOTIDE SEQUENCE [LARGE SCALE GENOMIC DNA]</scope>
    <source>
        <strain evidence="2 3">RP-1-14</strain>
    </source>
</reference>
<evidence type="ECO:0000313" key="3">
    <source>
        <dbReference type="Proteomes" id="UP000293347"/>
    </source>
</evidence>
<dbReference type="AlphaFoldDB" id="A0A4R0NKU7"/>
<feature type="transmembrane region" description="Helical" evidence="1">
    <location>
        <begin position="5"/>
        <end position="24"/>
    </location>
</feature>
<accession>A0A4R0NKU7</accession>